<evidence type="ECO:0000256" key="6">
    <source>
        <dbReference type="SAM" id="MobiDB-lite"/>
    </source>
</evidence>
<feature type="compositionally biased region" description="Low complexity" evidence="6">
    <location>
        <begin position="136"/>
        <end position="159"/>
    </location>
</feature>
<dbReference type="PANTHER" id="PTHR11240:SF79">
    <property type="entry name" value="RIBONUCLEASE T2"/>
    <property type="match status" value="1"/>
</dbReference>
<evidence type="ECO:0000313" key="7">
    <source>
        <dbReference type="EMBL" id="KAL2064234.1"/>
    </source>
</evidence>
<dbReference type="PANTHER" id="PTHR11240">
    <property type="entry name" value="RIBONUCLEASE T2"/>
    <property type="match status" value="1"/>
</dbReference>
<proteinExistence type="inferred from homology"/>
<keyword evidence="3" id="KW-0540">Nuclease</keyword>
<keyword evidence="3" id="KW-0378">Hydrolase</keyword>
<sequence>MPSLQTLAQYASNIFHLSQIQKPLLSSTLSNQRPFSLQPNTHTSSFEHTCPIDSPTSCHNSTAYPDSCCFIYPGGQLLQTQFWDTSPSIGPEDSWTLHGLWPDLCDGSYPTFCTAAPMYHNITAILSSHNASLPPSTSELKSQSKSLSTSESESESTTTSSLLSYMQTYWLPNRGSADSFWEHEWNKHGTCINTLAPSCYSSSSSSPPYNSNNPDSGLTTKDYSSGDEVVDFFTRAVSLFRELDTYTALKKAGIVPSTTRTYRREEISEALKEVTGFDVLVRCRGGRLNEVWYSFNVKGSLQEGEFVPSEPVGKMGRGGCPEGGVRYLPK</sequence>
<dbReference type="CDD" id="cd01061">
    <property type="entry name" value="RNase_T2_euk"/>
    <property type="match status" value="1"/>
</dbReference>
<dbReference type="EMBL" id="JAZHXI010000014">
    <property type="protein sequence ID" value="KAL2064234.1"/>
    <property type="molecule type" value="Genomic_DNA"/>
</dbReference>
<dbReference type="Gene3D" id="3.90.730.10">
    <property type="entry name" value="Ribonuclease T2-like"/>
    <property type="match status" value="1"/>
</dbReference>
<evidence type="ECO:0000256" key="3">
    <source>
        <dbReference type="ARBA" id="ARBA00022759"/>
    </source>
</evidence>
<keyword evidence="3" id="KW-0255">Endonuclease</keyword>
<reference evidence="7 8" key="1">
    <citation type="journal article" date="2024" name="Commun. Biol.">
        <title>Comparative genomic analysis of thermophilic fungi reveals convergent evolutionary adaptations and gene losses.</title>
        <authorList>
            <person name="Steindorff A.S."/>
            <person name="Aguilar-Pontes M.V."/>
            <person name="Robinson A.J."/>
            <person name="Andreopoulos B."/>
            <person name="LaButti K."/>
            <person name="Kuo A."/>
            <person name="Mondo S."/>
            <person name="Riley R."/>
            <person name="Otillar R."/>
            <person name="Haridas S."/>
            <person name="Lipzen A."/>
            <person name="Grimwood J."/>
            <person name="Schmutz J."/>
            <person name="Clum A."/>
            <person name="Reid I.D."/>
            <person name="Moisan M.C."/>
            <person name="Butler G."/>
            <person name="Nguyen T.T.M."/>
            <person name="Dewar K."/>
            <person name="Conant G."/>
            <person name="Drula E."/>
            <person name="Henrissat B."/>
            <person name="Hansel C."/>
            <person name="Singer S."/>
            <person name="Hutchinson M.I."/>
            <person name="de Vries R.P."/>
            <person name="Natvig D.O."/>
            <person name="Powell A.J."/>
            <person name="Tsang A."/>
            <person name="Grigoriev I.V."/>
        </authorList>
    </citation>
    <scope>NUCLEOTIDE SEQUENCE [LARGE SCALE GENOMIC DNA]</scope>
    <source>
        <strain evidence="7 8">CBS 494.80</strain>
    </source>
</reference>
<dbReference type="PROSITE" id="PS00530">
    <property type="entry name" value="RNASE_T2_1"/>
    <property type="match status" value="1"/>
</dbReference>
<comment type="caution">
    <text evidence="7">The sequence shown here is derived from an EMBL/GenBank/DDBJ whole genome shotgun (WGS) entry which is preliminary data.</text>
</comment>
<protein>
    <recommendedName>
        <fullName evidence="2">ribonuclease T2</fullName>
        <ecNumber evidence="2">4.6.1.19</ecNumber>
    </recommendedName>
</protein>
<dbReference type="SUPFAM" id="SSF55895">
    <property type="entry name" value="Ribonuclease Rh-like"/>
    <property type="match status" value="1"/>
</dbReference>
<accession>A0ABR4C4J3</accession>
<dbReference type="PROSITE" id="PS00531">
    <property type="entry name" value="RNASE_T2_2"/>
    <property type="match status" value="1"/>
</dbReference>
<dbReference type="EC" id="4.6.1.19" evidence="2"/>
<evidence type="ECO:0000256" key="5">
    <source>
        <dbReference type="RuleBase" id="RU004328"/>
    </source>
</evidence>
<evidence type="ECO:0000256" key="1">
    <source>
        <dbReference type="ARBA" id="ARBA00007469"/>
    </source>
</evidence>
<dbReference type="InterPro" id="IPR033697">
    <property type="entry name" value="Ribonuclease_T2_eukaryotic"/>
</dbReference>
<dbReference type="InterPro" id="IPR036430">
    <property type="entry name" value="RNase_T2-like_sf"/>
</dbReference>
<dbReference type="Pfam" id="PF00445">
    <property type="entry name" value="Ribonuclease_T2"/>
    <property type="match status" value="1"/>
</dbReference>
<dbReference type="InterPro" id="IPR033130">
    <property type="entry name" value="RNase_T2_His_AS_2"/>
</dbReference>
<dbReference type="InterPro" id="IPR018188">
    <property type="entry name" value="RNase_T2_His_AS_1"/>
</dbReference>
<organism evidence="7 8">
    <name type="scientific">Oculimacula yallundae</name>
    <dbReference type="NCBI Taxonomy" id="86028"/>
    <lineage>
        <taxon>Eukaryota</taxon>
        <taxon>Fungi</taxon>
        <taxon>Dikarya</taxon>
        <taxon>Ascomycota</taxon>
        <taxon>Pezizomycotina</taxon>
        <taxon>Leotiomycetes</taxon>
        <taxon>Helotiales</taxon>
        <taxon>Ploettnerulaceae</taxon>
        <taxon>Oculimacula</taxon>
    </lineage>
</organism>
<keyword evidence="4" id="KW-1015">Disulfide bond</keyword>
<feature type="region of interest" description="Disordered" evidence="6">
    <location>
        <begin position="133"/>
        <end position="159"/>
    </location>
</feature>
<keyword evidence="8" id="KW-1185">Reference proteome</keyword>
<evidence type="ECO:0000256" key="4">
    <source>
        <dbReference type="ARBA" id="ARBA00023157"/>
    </source>
</evidence>
<evidence type="ECO:0000313" key="8">
    <source>
        <dbReference type="Proteomes" id="UP001595075"/>
    </source>
</evidence>
<name>A0ABR4C4J3_9HELO</name>
<dbReference type="Proteomes" id="UP001595075">
    <property type="component" value="Unassembled WGS sequence"/>
</dbReference>
<gene>
    <name evidence="7" type="ORF">VTL71DRAFT_4728</name>
</gene>
<dbReference type="InterPro" id="IPR001568">
    <property type="entry name" value="RNase_T2-like"/>
</dbReference>
<comment type="similarity">
    <text evidence="1 5">Belongs to the RNase T2 family.</text>
</comment>
<evidence type="ECO:0000256" key="2">
    <source>
        <dbReference type="ARBA" id="ARBA00012571"/>
    </source>
</evidence>